<accession>A0ACC1R2F1</accession>
<evidence type="ECO:0000313" key="2">
    <source>
        <dbReference type="Proteomes" id="UP001148737"/>
    </source>
</evidence>
<comment type="caution">
    <text evidence="1">The sequence shown here is derived from an EMBL/GenBank/DDBJ whole genome shotgun (WGS) entry which is preliminary data.</text>
</comment>
<evidence type="ECO:0000313" key="1">
    <source>
        <dbReference type="EMBL" id="KAJ3496209.1"/>
    </source>
</evidence>
<organism evidence="1 2">
    <name type="scientific">Lecanicillium saksenae</name>
    <dbReference type="NCBI Taxonomy" id="468837"/>
    <lineage>
        <taxon>Eukaryota</taxon>
        <taxon>Fungi</taxon>
        <taxon>Dikarya</taxon>
        <taxon>Ascomycota</taxon>
        <taxon>Pezizomycotina</taxon>
        <taxon>Sordariomycetes</taxon>
        <taxon>Hypocreomycetidae</taxon>
        <taxon>Hypocreales</taxon>
        <taxon>Cordycipitaceae</taxon>
        <taxon>Lecanicillium</taxon>
    </lineage>
</organism>
<reference evidence="1" key="1">
    <citation type="submission" date="2022-07" db="EMBL/GenBank/DDBJ databases">
        <title>Genome Sequence of Lecanicillium saksenae.</title>
        <authorList>
            <person name="Buettner E."/>
        </authorList>
    </citation>
    <scope>NUCLEOTIDE SEQUENCE</scope>
    <source>
        <strain evidence="1">VT-O1</strain>
    </source>
</reference>
<dbReference type="Proteomes" id="UP001148737">
    <property type="component" value="Unassembled WGS sequence"/>
</dbReference>
<name>A0ACC1R2F1_9HYPO</name>
<dbReference type="EMBL" id="JANAKD010000210">
    <property type="protein sequence ID" value="KAJ3496209.1"/>
    <property type="molecule type" value="Genomic_DNA"/>
</dbReference>
<proteinExistence type="predicted"/>
<keyword evidence="2" id="KW-1185">Reference proteome</keyword>
<protein>
    <submittedName>
        <fullName evidence="1">Uncharacterized protein</fullName>
    </submittedName>
</protein>
<sequence length="179" mass="19740">MASEVPGPEPQAPSSTEAPSPIKPPTRSKRLSRDISHHRRRSSGMQEVPALDSLMQSLALPIDAYGDGSGTSQVGTLSRILRERRKKDSGVARSAQEEFEAVTAERLDDARRAIQMLRDSVLADTEFGAVNLADPGIEQSIEVLGQEVAKAKEKLERFESEKGGWGSLKRDEFIERWAR</sequence>
<gene>
    <name evidence="1" type="ORF">NLG97_g2828</name>
</gene>